<organism evidence="1 2">
    <name type="scientific">Brassica napus</name>
    <name type="common">Rape</name>
    <dbReference type="NCBI Taxonomy" id="3708"/>
    <lineage>
        <taxon>Eukaryota</taxon>
        <taxon>Viridiplantae</taxon>
        <taxon>Streptophyta</taxon>
        <taxon>Embryophyta</taxon>
        <taxon>Tracheophyta</taxon>
        <taxon>Spermatophyta</taxon>
        <taxon>Magnoliopsida</taxon>
        <taxon>eudicotyledons</taxon>
        <taxon>Gunneridae</taxon>
        <taxon>Pentapetalae</taxon>
        <taxon>rosids</taxon>
        <taxon>malvids</taxon>
        <taxon>Brassicales</taxon>
        <taxon>Brassicaceae</taxon>
        <taxon>Brassiceae</taxon>
        <taxon>Brassica</taxon>
    </lineage>
</organism>
<evidence type="ECO:0000313" key="1">
    <source>
        <dbReference type="EMBL" id="KAH0884480.1"/>
    </source>
</evidence>
<evidence type="ECO:0000313" key="2">
    <source>
        <dbReference type="Proteomes" id="UP000824890"/>
    </source>
</evidence>
<name>A0ABQ7ZW59_BRANA</name>
<dbReference type="Gene3D" id="3.40.50.1240">
    <property type="entry name" value="Phosphoglycerate mutase-like"/>
    <property type="match status" value="2"/>
</dbReference>
<dbReference type="InterPro" id="IPR029033">
    <property type="entry name" value="His_PPase_superfam"/>
</dbReference>
<evidence type="ECO:0008006" key="3">
    <source>
        <dbReference type="Google" id="ProtNLM"/>
    </source>
</evidence>
<comment type="caution">
    <text evidence="1">The sequence shown here is derived from an EMBL/GenBank/DDBJ whole genome shotgun (WGS) entry which is preliminary data.</text>
</comment>
<gene>
    <name evidence="1" type="ORF">HID58_060576</name>
</gene>
<dbReference type="CDD" id="cd07067">
    <property type="entry name" value="HP_PGM_like"/>
    <property type="match status" value="1"/>
</dbReference>
<accession>A0ABQ7ZW59</accession>
<sequence length="712" mass="79639">QRPHRKRALMESAKSNMNGHQNIIVMRHGDRLDHCKPLWVSTAERPWDPPLVHDGKVRAYQTGQRIRSQIGFPIHRVFVSPFLRCIQTAAEVVAALSADDLDDNAMPSIDISKLKVAIEFGLCETLNTMAIKSDVVPKDGKFDFKFSDLEAMFPEGTFDHNVEMAYKEWGESVEDFKERYGEVSMLYKYFKDATKYLVDYCGCVELRRQIMDNDGFGESADFEVVTSHGVAFKNNKAPIHVILPAEPNIISRSIIEFETTKLDMDTDGGNCGTRPQEMILPAEPNIISRSIIEFETTKLDMDTDGGNCGTRPQEMILPAEPNIISRSIIEFDTTKLDMDTDGGNCGTRPQEMILPAEPNIISRSIIEFDTTKLDMDTDGGNCGTRPQESIFGLWEGGYTREGGRLGEPVARPKPIRPTKIRIFLWHIIAPKTSEHEASSEGTVVVIRVSLVENELSTEYLFAKGKINGHQNVIVMRHGDRADHCEPLWVSTAVRPWDPPLVHDGKVRAFQTGQRIRSQVGFPIHRVIVSPFLRCIQTAAQVVAALSAVNLDDNAMSSKDVAIEFGLCEILNTGAIKSEVAPKDGKFDFRISDLQAMFPEGTVDINVDMACKELPQWEESAAGFKERYVSTLKVLADKYPSENLLLVTHWGGVGTILYKYFNDATKYLVDYCGCVELRRQVSNNNESEEFEVVTSHGVAFKDNKAPIHGPVIT</sequence>
<feature type="non-terminal residue" evidence="1">
    <location>
        <position position="1"/>
    </location>
</feature>
<dbReference type="PANTHER" id="PTHR16469">
    <property type="entry name" value="UBIQUITIN-ASSOCIATED AND SH3 DOMAIN-CONTAINING BA-RELATED"/>
    <property type="match status" value="1"/>
</dbReference>
<dbReference type="CDD" id="cd07040">
    <property type="entry name" value="HP"/>
    <property type="match status" value="1"/>
</dbReference>
<proteinExistence type="predicted"/>
<dbReference type="InterPro" id="IPR051710">
    <property type="entry name" value="Phosphatase_SH3-domain"/>
</dbReference>
<dbReference type="Pfam" id="PF00300">
    <property type="entry name" value="His_Phos_1"/>
    <property type="match status" value="2"/>
</dbReference>
<dbReference type="Proteomes" id="UP000824890">
    <property type="component" value="Unassembled WGS sequence"/>
</dbReference>
<dbReference type="SUPFAM" id="SSF53254">
    <property type="entry name" value="Phosphoglycerate mutase-like"/>
    <property type="match status" value="2"/>
</dbReference>
<reference evidence="1 2" key="1">
    <citation type="submission" date="2021-05" db="EMBL/GenBank/DDBJ databases">
        <title>Genome Assembly of Synthetic Allotetraploid Brassica napus Reveals Homoeologous Exchanges between Subgenomes.</title>
        <authorList>
            <person name="Davis J.T."/>
        </authorList>
    </citation>
    <scope>NUCLEOTIDE SEQUENCE [LARGE SCALE GENOMIC DNA]</scope>
    <source>
        <strain evidence="2">cv. Da-Ae</strain>
        <tissue evidence="1">Seedling</tissue>
    </source>
</reference>
<dbReference type="PANTHER" id="PTHR16469:SF46">
    <property type="entry name" value="PHOSPHOGLYCERATE MUTASE FAMILY PROTEIN"/>
    <property type="match status" value="1"/>
</dbReference>
<dbReference type="InterPro" id="IPR013078">
    <property type="entry name" value="His_Pase_superF_clade-1"/>
</dbReference>
<dbReference type="EMBL" id="JAGKQM010000014">
    <property type="protein sequence ID" value="KAH0884480.1"/>
    <property type="molecule type" value="Genomic_DNA"/>
</dbReference>
<protein>
    <recommendedName>
        <fullName evidence="3">Phosphoglycerate mutase family protein</fullName>
    </recommendedName>
</protein>
<keyword evidence="2" id="KW-1185">Reference proteome</keyword>